<evidence type="ECO:0000259" key="7">
    <source>
        <dbReference type="Pfam" id="PF02463"/>
    </source>
</evidence>
<feature type="coiled-coil region" evidence="6">
    <location>
        <begin position="237"/>
        <end position="285"/>
    </location>
</feature>
<evidence type="ECO:0000256" key="6">
    <source>
        <dbReference type="HAMAP-Rule" id="MF_01894"/>
    </source>
</evidence>
<evidence type="ECO:0000256" key="3">
    <source>
        <dbReference type="ARBA" id="ARBA00022840"/>
    </source>
</evidence>
<dbReference type="Pfam" id="PF02463">
    <property type="entry name" value="SMC_N"/>
    <property type="match status" value="1"/>
</dbReference>
<reference evidence="8 9" key="1">
    <citation type="journal article" date="2021" name="Sci. Rep.">
        <title>The distribution of antibiotic resistance genes in chicken gut microbiota commensals.</title>
        <authorList>
            <person name="Juricova H."/>
            <person name="Matiasovicova J."/>
            <person name="Kubasova T."/>
            <person name="Cejkova D."/>
            <person name="Rychlik I."/>
        </authorList>
    </citation>
    <scope>NUCLEOTIDE SEQUENCE [LARGE SCALE GENOMIC DNA]</scope>
    <source>
        <strain evidence="8 9">An562</strain>
    </source>
</reference>
<gene>
    <name evidence="6 8" type="primary">smc</name>
    <name evidence="8" type="ORF">H5985_05180</name>
</gene>
<feature type="binding site" evidence="6">
    <location>
        <begin position="32"/>
        <end position="39"/>
    </location>
    <ligand>
        <name>ATP</name>
        <dbReference type="ChEBI" id="CHEBI:30616"/>
    </ligand>
</feature>
<evidence type="ECO:0000256" key="1">
    <source>
        <dbReference type="ARBA" id="ARBA00022490"/>
    </source>
</evidence>
<keyword evidence="1 6" id="KW-0963">Cytoplasm</keyword>
<dbReference type="EMBL" id="JACJKX010000007">
    <property type="protein sequence ID" value="MBM6928661.1"/>
    <property type="molecule type" value="Genomic_DNA"/>
</dbReference>
<evidence type="ECO:0000256" key="5">
    <source>
        <dbReference type="ARBA" id="ARBA00023125"/>
    </source>
</evidence>
<comment type="subcellular location">
    <subcellularLocation>
        <location evidence="6">Cytoplasm</location>
    </subcellularLocation>
</comment>
<dbReference type="SUPFAM" id="SSF52540">
    <property type="entry name" value="P-loop containing nucleoside triphosphate hydrolases"/>
    <property type="match status" value="1"/>
</dbReference>
<dbReference type="Proteomes" id="UP000777002">
    <property type="component" value="Unassembled WGS sequence"/>
</dbReference>
<dbReference type="InterPro" id="IPR011890">
    <property type="entry name" value="SMC_prok"/>
</dbReference>
<dbReference type="InterPro" id="IPR024704">
    <property type="entry name" value="SMC"/>
</dbReference>
<protein>
    <recommendedName>
        <fullName evidence="6">Chromosome partition protein Smc</fullName>
    </recommendedName>
</protein>
<keyword evidence="5 6" id="KW-0238">DNA-binding</keyword>
<comment type="subunit">
    <text evidence="6">Homodimer.</text>
</comment>
<feature type="coiled-coil region" evidence="6">
    <location>
        <begin position="170"/>
        <end position="197"/>
    </location>
</feature>
<evidence type="ECO:0000256" key="2">
    <source>
        <dbReference type="ARBA" id="ARBA00022741"/>
    </source>
</evidence>
<accession>A0ABS2GV79</accession>
<sequence length="1175" mass="132597">MRLRQIRISGFKSFADLTVIEVPSSIVGIVGPNGCGKSNVIEAVRWALGEGKASDLRCKSMSELIFAGSDNRKPAGRAMVELVFDNSDGTLQGPWGAYADISVKRVLTRDNTSSYLINNQQVRATDVRDLFMGTGLGANSYAIISQGMVTEFAKDSPEKRREYLEEAAGVSKYKKRRKEAESKLASTRANLDRVSDLQVTRRESLKRLQEEAEVAKHYQALNTKRQAQESLWWFAQMVEAQNAIDRINAQIAQAQTKVGENDSESAKLRERLQTLRSQFNEANIMVLGKTQSLAEVDKQISAVEGNIRSIIERRALMKTQLESYRSMLQARTNEVTVQGEKIHTLTLEREEKEELVASANEREAVLEEKKNLSEDIAMQKHQDYEALQKEAQKIENESRSLSLEMATLSKTKEELTLRLEKFKREAAQTEAPDMVRFESIKEELAIVREDSAALKEQREESQAELEETRAELAELQKTIHEKEQRQAALTAKLATLKELEEKSLTADKLSEWLSRQGLSGLARLFEKLQPQSGWARALEAVLRERVNALGITNLSMAAGFEMAAPPAKLTFYSTLLPTEAIETPAGLTCLIEKLHFDKHNEETRAALSRWLSHYFVAENVRQAVSQVNLLPPGCHFVTPQGHIVDQVSVNFWADDSTGLLSRRAEISALEEENQTLRQELESLHEQLGQIHIQVSRAGDQLRSATTHFESVRTKESELALEVTRMTAAIEAYRNRSEELSEWIEEAQAQLEETSAAIEEAEERFSAMDEEVAQRQQKSEDARQAWEMARQQAKQAEQEFNVFAYTQREIEMTLKNLSERIGEAQRAQLVAQNEQVELKEKIQEVTARLEELDEDSEKAGLQELLAKREVAQAAVEAVKEKLTQIEASVAQAEKSLEAFEDAKRREQNRMGDLIAKRGQHEVEYGTVKSRLEELDFDEQALRTRYELERPKLNALRQEVEQIARDMAQLGAVNHAALEQLTAQQAEVDRIDREVLDLEQAIATIEAAIKKIDHETRALLTDTFNRVNEAFNQKFTQLFNGGHARLEMTSDDALEAGIEMFANPPGKHNHSIRQLSGGELTLTATALVFAFFTLNPAPFCLLDEIDAPLDEANQERLSRLVGAMSENTQFMMITHHRVTMEHTNQLIGVTMKEPGVSRVVSVDIAEASQYAQKPQNR</sequence>
<evidence type="ECO:0000313" key="8">
    <source>
        <dbReference type="EMBL" id="MBM6928661.1"/>
    </source>
</evidence>
<dbReference type="HAMAP" id="MF_01894">
    <property type="entry name" value="Smc_prok"/>
    <property type="match status" value="1"/>
</dbReference>
<keyword evidence="3 6" id="KW-0067">ATP-binding</keyword>
<dbReference type="Gene3D" id="1.10.287.1490">
    <property type="match status" value="1"/>
</dbReference>
<keyword evidence="2 6" id="KW-0547">Nucleotide-binding</keyword>
<comment type="caution">
    <text evidence="8">The sequence shown here is derived from an EMBL/GenBank/DDBJ whole genome shotgun (WGS) entry which is preliminary data.</text>
</comment>
<proteinExistence type="inferred from homology"/>
<name>A0ABS2GV79_9BURK</name>
<keyword evidence="9" id="KW-1185">Reference proteome</keyword>
<evidence type="ECO:0000256" key="4">
    <source>
        <dbReference type="ARBA" id="ARBA00023054"/>
    </source>
</evidence>
<keyword evidence="4 6" id="KW-0175">Coiled coil</keyword>
<comment type="similarity">
    <text evidence="6">Belongs to the SMC family.</text>
</comment>
<comment type="domain">
    <text evidence="6">Contains large globular domains required for ATP hydrolysis at each terminus and a third globular domain forming a flexible hinge near the middle of the molecule. These domains are separated by coiled-coil structures.</text>
</comment>
<feature type="coiled-coil region" evidence="6">
    <location>
        <begin position="659"/>
        <end position="693"/>
    </location>
</feature>
<dbReference type="SUPFAM" id="SSF75553">
    <property type="entry name" value="Smc hinge domain"/>
    <property type="match status" value="1"/>
</dbReference>
<organism evidence="8 9">
    <name type="scientific">Parasutterella secunda</name>
    <dbReference type="NCBI Taxonomy" id="626947"/>
    <lineage>
        <taxon>Bacteria</taxon>
        <taxon>Pseudomonadati</taxon>
        <taxon>Pseudomonadota</taxon>
        <taxon>Betaproteobacteria</taxon>
        <taxon>Burkholderiales</taxon>
        <taxon>Sutterellaceae</taxon>
        <taxon>Parasutterella</taxon>
    </lineage>
</organism>
<dbReference type="InterPro" id="IPR036277">
    <property type="entry name" value="SMC_hinge_sf"/>
</dbReference>
<dbReference type="PIRSF" id="PIRSF005719">
    <property type="entry name" value="SMC"/>
    <property type="match status" value="1"/>
</dbReference>
<dbReference type="Gene3D" id="3.40.50.300">
    <property type="entry name" value="P-loop containing nucleotide triphosphate hydrolases"/>
    <property type="match status" value="2"/>
</dbReference>
<feature type="coiled-coil region" evidence="6">
    <location>
        <begin position="951"/>
        <end position="1013"/>
    </location>
</feature>
<dbReference type="NCBIfam" id="TIGR02168">
    <property type="entry name" value="SMC_prok_B"/>
    <property type="match status" value="1"/>
</dbReference>
<comment type="function">
    <text evidence="6">Required for chromosome condensation and partitioning.</text>
</comment>
<feature type="coiled-coil region" evidence="6">
    <location>
        <begin position="729"/>
        <end position="915"/>
    </location>
</feature>
<feature type="coiled-coil region" evidence="6">
    <location>
        <begin position="342"/>
        <end position="502"/>
    </location>
</feature>
<dbReference type="InterPro" id="IPR027417">
    <property type="entry name" value="P-loop_NTPase"/>
</dbReference>
<dbReference type="PANTHER" id="PTHR43977">
    <property type="entry name" value="STRUCTURAL MAINTENANCE OF CHROMOSOMES PROTEIN 3"/>
    <property type="match status" value="1"/>
</dbReference>
<dbReference type="InterPro" id="IPR003395">
    <property type="entry name" value="RecF/RecN/SMC_N"/>
</dbReference>
<feature type="domain" description="RecF/RecN/SMC N-terminal" evidence="7">
    <location>
        <begin position="3"/>
        <end position="1155"/>
    </location>
</feature>
<dbReference type="RefSeq" id="WP_205050247.1">
    <property type="nucleotide sequence ID" value="NZ_JACJKX010000007.1"/>
</dbReference>
<evidence type="ECO:0000313" key="9">
    <source>
        <dbReference type="Proteomes" id="UP000777002"/>
    </source>
</evidence>